<dbReference type="PROSITE" id="PS50937">
    <property type="entry name" value="HTH_MERR_2"/>
    <property type="match status" value="1"/>
</dbReference>
<dbReference type="InterPro" id="IPR000551">
    <property type="entry name" value="MerR-type_HTH_dom"/>
</dbReference>
<dbReference type="RefSeq" id="WP_223814160.1">
    <property type="nucleotide sequence ID" value="NZ_CP061498.1"/>
</dbReference>
<reference evidence="4 5" key="1">
    <citation type="submission" date="2016-10" db="EMBL/GenBank/DDBJ databases">
        <authorList>
            <person name="de Groot N.N."/>
        </authorList>
    </citation>
    <scope>NUCLEOTIDE SEQUENCE [LARGE SCALE GENOMIC DNA]</scope>
    <source>
        <strain evidence="4 5">CGMCC 1.8894</strain>
    </source>
</reference>
<dbReference type="STRING" id="564137.SAMN04488238_101308"/>
<keyword evidence="2" id="KW-0175">Coiled coil</keyword>
<dbReference type="SMART" id="SM00422">
    <property type="entry name" value="HTH_MERR"/>
    <property type="match status" value="1"/>
</dbReference>
<dbReference type="CDD" id="cd04776">
    <property type="entry name" value="HTH_GnyR"/>
    <property type="match status" value="1"/>
</dbReference>
<dbReference type="Pfam" id="PF13411">
    <property type="entry name" value="MerR_1"/>
    <property type="match status" value="1"/>
</dbReference>
<feature type="coiled-coil region" evidence="2">
    <location>
        <begin position="79"/>
        <end position="127"/>
    </location>
</feature>
<gene>
    <name evidence="4" type="ORF">SAMN04488238_101308</name>
</gene>
<organism evidence="4 5">
    <name type="scientific">Roseicitreum antarcticum</name>
    <dbReference type="NCBI Taxonomy" id="564137"/>
    <lineage>
        <taxon>Bacteria</taxon>
        <taxon>Pseudomonadati</taxon>
        <taxon>Pseudomonadota</taxon>
        <taxon>Alphaproteobacteria</taxon>
        <taxon>Rhodobacterales</taxon>
        <taxon>Paracoccaceae</taxon>
        <taxon>Roseicitreum</taxon>
    </lineage>
</organism>
<accession>A0A1H2RIB2</accession>
<dbReference type="Gene3D" id="1.10.1660.10">
    <property type="match status" value="1"/>
</dbReference>
<dbReference type="PANTHER" id="PTHR30204:SF58">
    <property type="entry name" value="HTH-TYPE TRANSCRIPTIONAL REGULATOR YFMP"/>
    <property type="match status" value="1"/>
</dbReference>
<proteinExistence type="predicted"/>
<dbReference type="SUPFAM" id="SSF46955">
    <property type="entry name" value="Putative DNA-binding domain"/>
    <property type="match status" value="1"/>
</dbReference>
<dbReference type="Proteomes" id="UP000198539">
    <property type="component" value="Unassembled WGS sequence"/>
</dbReference>
<evidence type="ECO:0000313" key="4">
    <source>
        <dbReference type="EMBL" id="SDW18524.1"/>
    </source>
</evidence>
<keyword evidence="1 4" id="KW-0238">DNA-binding</keyword>
<sequence length="147" mass="16829">MQPTKSDTDMGTGAGTGTRTIRDMCEAFGVTPRTLRFYEARELLSPIRQGQKRLYTRRESARLKLILRGKRFGFALEDIRQLLNMYDRDDREMKQLRRTRALAEARLADMQRQRAALDGAIAELQRELAWAADVLHRAHTAGPVAAR</sequence>
<dbReference type="InterPro" id="IPR009061">
    <property type="entry name" value="DNA-bd_dom_put_sf"/>
</dbReference>
<dbReference type="GO" id="GO:0003677">
    <property type="term" value="F:DNA binding"/>
    <property type="evidence" value="ECO:0007669"/>
    <property type="project" value="UniProtKB-KW"/>
</dbReference>
<name>A0A1H2RIB2_9RHOB</name>
<dbReference type="AlphaFoldDB" id="A0A1H2RIB2"/>
<keyword evidence="5" id="KW-1185">Reference proteome</keyword>
<feature type="domain" description="HTH merR-type" evidence="3">
    <location>
        <begin position="20"/>
        <end position="85"/>
    </location>
</feature>
<protein>
    <submittedName>
        <fullName evidence="4">DNA-binding transcriptional regulator, MerR family</fullName>
    </submittedName>
</protein>
<evidence type="ECO:0000259" key="3">
    <source>
        <dbReference type="PROSITE" id="PS50937"/>
    </source>
</evidence>
<dbReference type="PANTHER" id="PTHR30204">
    <property type="entry name" value="REDOX-CYCLING DRUG-SENSING TRANSCRIPTIONAL ACTIVATOR SOXR"/>
    <property type="match status" value="1"/>
</dbReference>
<dbReference type="InterPro" id="IPR047057">
    <property type="entry name" value="MerR_fam"/>
</dbReference>
<evidence type="ECO:0000256" key="1">
    <source>
        <dbReference type="ARBA" id="ARBA00023125"/>
    </source>
</evidence>
<evidence type="ECO:0000313" key="5">
    <source>
        <dbReference type="Proteomes" id="UP000198539"/>
    </source>
</evidence>
<dbReference type="GO" id="GO:0003700">
    <property type="term" value="F:DNA-binding transcription factor activity"/>
    <property type="evidence" value="ECO:0007669"/>
    <property type="project" value="InterPro"/>
</dbReference>
<evidence type="ECO:0000256" key="2">
    <source>
        <dbReference type="SAM" id="Coils"/>
    </source>
</evidence>
<dbReference type="EMBL" id="FNOM01000001">
    <property type="protein sequence ID" value="SDW18524.1"/>
    <property type="molecule type" value="Genomic_DNA"/>
</dbReference>